<dbReference type="AlphaFoldDB" id="A0A9W6Y6A6"/>
<dbReference type="EMBL" id="BSXT01003453">
    <property type="protein sequence ID" value="GMF54147.1"/>
    <property type="molecule type" value="Genomic_DNA"/>
</dbReference>
<evidence type="ECO:0000313" key="3">
    <source>
        <dbReference type="Proteomes" id="UP001165121"/>
    </source>
</evidence>
<dbReference type="Proteomes" id="UP001165121">
    <property type="component" value="Unassembled WGS sequence"/>
</dbReference>
<name>A0A9W6Y6A6_9STRA</name>
<feature type="region of interest" description="Disordered" evidence="1">
    <location>
        <begin position="106"/>
        <end position="129"/>
    </location>
</feature>
<accession>A0A9W6Y6A6</accession>
<reference evidence="2" key="1">
    <citation type="submission" date="2023-04" db="EMBL/GenBank/DDBJ databases">
        <title>Phytophthora fragariaefolia NBRC 109709.</title>
        <authorList>
            <person name="Ichikawa N."/>
            <person name="Sato H."/>
            <person name="Tonouchi N."/>
        </authorList>
    </citation>
    <scope>NUCLEOTIDE SEQUENCE</scope>
    <source>
        <strain evidence="2">NBRC 109709</strain>
    </source>
</reference>
<protein>
    <submittedName>
        <fullName evidence="2">Unnamed protein product</fullName>
    </submittedName>
</protein>
<organism evidence="2 3">
    <name type="scientific">Phytophthora fragariaefolia</name>
    <dbReference type="NCBI Taxonomy" id="1490495"/>
    <lineage>
        <taxon>Eukaryota</taxon>
        <taxon>Sar</taxon>
        <taxon>Stramenopiles</taxon>
        <taxon>Oomycota</taxon>
        <taxon>Peronosporomycetes</taxon>
        <taxon>Peronosporales</taxon>
        <taxon>Peronosporaceae</taxon>
        <taxon>Phytophthora</taxon>
    </lineage>
</organism>
<keyword evidence="3" id="KW-1185">Reference proteome</keyword>
<dbReference type="OrthoDB" id="105688at2759"/>
<comment type="caution">
    <text evidence="2">The sequence shown here is derived from an EMBL/GenBank/DDBJ whole genome shotgun (WGS) entry which is preliminary data.</text>
</comment>
<sequence length="468" mass="50932">MWEATQVELHGSYSTARVTDLAKGYSEQQTVLGAGVLLLRGDDVPRYPPVPHRGTDSAVVPYKKSYTRYARGIGADGWRSVRGNLVDWLPCTLHNADSCGAMVDDDDSTHGNSMGKRPLKKSKGSDDAHRHGQVVAVRLSAGIHLPALFMRNLFGRAVGHLGDETPGFVIFNADVFGSLFIAYCMQSSPSFEATLELMVVDILLMWLSLRDIEKARKGLSELERKVDDNAMWSSYHGAVGHISLGGRMPTTLERASILLEREAQSHVGGSRSSQLLELQRVLSHEKQEREGPKLVALEGRKSLNKSIIMMMKDIRNSLRRIYPTDHEVRGVVKELKGDERATGSRTLKPPHTNARQRGVLLHAPICIAAAGGLHAPARAGSPATSSDCLCAGEAGRLRADQPGLLAVVRCPELAAAPGYVSSSLAKRKRRILPLNLRFLRGPGYDYSFQFAWLSSSSASTSSESGAST</sequence>
<evidence type="ECO:0000256" key="1">
    <source>
        <dbReference type="SAM" id="MobiDB-lite"/>
    </source>
</evidence>
<gene>
    <name evidence="2" type="ORF">Pfra01_002251700</name>
</gene>
<evidence type="ECO:0000313" key="2">
    <source>
        <dbReference type="EMBL" id="GMF54147.1"/>
    </source>
</evidence>
<proteinExistence type="predicted"/>